<organism evidence="2 3">
    <name type="scientific">Canna indica</name>
    <name type="common">Indian-shot</name>
    <dbReference type="NCBI Taxonomy" id="4628"/>
    <lineage>
        <taxon>Eukaryota</taxon>
        <taxon>Viridiplantae</taxon>
        <taxon>Streptophyta</taxon>
        <taxon>Embryophyta</taxon>
        <taxon>Tracheophyta</taxon>
        <taxon>Spermatophyta</taxon>
        <taxon>Magnoliopsida</taxon>
        <taxon>Liliopsida</taxon>
        <taxon>Zingiberales</taxon>
        <taxon>Cannaceae</taxon>
        <taxon>Canna</taxon>
    </lineage>
</organism>
<evidence type="ECO:0000256" key="1">
    <source>
        <dbReference type="SAM" id="MobiDB-lite"/>
    </source>
</evidence>
<reference evidence="2 3" key="1">
    <citation type="submission" date="2023-10" db="EMBL/GenBank/DDBJ databases">
        <title>Chromosome-scale genome assembly provides insights into flower coloration mechanisms of Canna indica.</title>
        <authorList>
            <person name="Li C."/>
        </authorList>
    </citation>
    <scope>NUCLEOTIDE SEQUENCE [LARGE SCALE GENOMIC DNA]</scope>
    <source>
        <tissue evidence="2">Flower</tissue>
    </source>
</reference>
<accession>A0AAQ3K854</accession>
<dbReference type="Proteomes" id="UP001327560">
    <property type="component" value="Chromosome 4"/>
</dbReference>
<evidence type="ECO:0000313" key="3">
    <source>
        <dbReference type="Proteomes" id="UP001327560"/>
    </source>
</evidence>
<dbReference type="EMBL" id="CP136893">
    <property type="protein sequence ID" value="WOL03892.1"/>
    <property type="molecule type" value="Genomic_DNA"/>
</dbReference>
<evidence type="ECO:0000313" key="2">
    <source>
        <dbReference type="EMBL" id="WOL03892.1"/>
    </source>
</evidence>
<name>A0AAQ3K854_9LILI</name>
<gene>
    <name evidence="2" type="ORF">Cni_G12612</name>
</gene>
<feature type="region of interest" description="Disordered" evidence="1">
    <location>
        <begin position="79"/>
        <end position="98"/>
    </location>
</feature>
<dbReference type="AlphaFoldDB" id="A0AAQ3K854"/>
<protein>
    <submittedName>
        <fullName evidence="2">Uncharacterized protein</fullName>
    </submittedName>
</protein>
<proteinExistence type="predicted"/>
<keyword evidence="3" id="KW-1185">Reference proteome</keyword>
<sequence>MAAIGEALPVLQRRGRGCAAYVAALRRRCQARPYLALLRPRQAATGPGWAGVGGARRGITASHEGHGCRQGQPLALRQATEGGGCGLSPTAEEGHDETLVPAAAGWELGLETLV</sequence>